<dbReference type="PaxDb" id="3827-XP_004492633.1"/>
<dbReference type="PANTHER" id="PTHR10366:SF563">
    <property type="entry name" value="CINNAMOYL-COA REDUCTASE 16"/>
    <property type="match status" value="1"/>
</dbReference>
<dbReference type="GeneID" id="101497823"/>
<dbReference type="eggNOG" id="KOG1502">
    <property type="taxonomic scope" value="Eukaryota"/>
</dbReference>
<evidence type="ECO:0000313" key="6">
    <source>
        <dbReference type="RefSeq" id="XP_004492633.1"/>
    </source>
</evidence>
<keyword evidence="5" id="KW-1185">Reference proteome</keyword>
<dbReference type="InterPro" id="IPR001509">
    <property type="entry name" value="Epimerase_deHydtase"/>
</dbReference>
<dbReference type="Pfam" id="PF01370">
    <property type="entry name" value="Epimerase"/>
    <property type="match status" value="1"/>
</dbReference>
<reference evidence="6" key="2">
    <citation type="submission" date="2025-08" db="UniProtKB">
        <authorList>
            <consortium name="RefSeq"/>
        </authorList>
    </citation>
    <scope>IDENTIFICATION</scope>
    <source>
        <tissue evidence="6">Etiolated seedlings</tissue>
    </source>
</reference>
<dbReference type="Gene3D" id="3.40.50.720">
    <property type="entry name" value="NAD(P)-binding Rossmann-like Domain"/>
    <property type="match status" value="1"/>
</dbReference>
<dbReference type="PANTHER" id="PTHR10366">
    <property type="entry name" value="NAD DEPENDENT EPIMERASE/DEHYDRATASE"/>
    <property type="match status" value="1"/>
</dbReference>
<keyword evidence="2" id="KW-0560">Oxidoreductase</keyword>
<evidence type="ECO:0000313" key="5">
    <source>
        <dbReference type="Proteomes" id="UP000087171"/>
    </source>
</evidence>
<dbReference type="InterPro" id="IPR036291">
    <property type="entry name" value="NAD(P)-bd_dom_sf"/>
</dbReference>
<dbReference type="GO" id="GO:0016616">
    <property type="term" value="F:oxidoreductase activity, acting on the CH-OH group of donors, NAD or NADP as acceptor"/>
    <property type="evidence" value="ECO:0007669"/>
    <property type="project" value="TreeGrafter"/>
</dbReference>
<dbReference type="FunFam" id="3.40.50.720:FF:000085">
    <property type="entry name" value="Dihydroflavonol reductase"/>
    <property type="match status" value="1"/>
</dbReference>
<dbReference type="Proteomes" id="UP000087171">
    <property type="component" value="Chromosome Ca3"/>
</dbReference>
<name>A0A1S2XPR2_CICAR</name>
<reference evidence="5" key="1">
    <citation type="journal article" date="2013" name="Nat. Biotechnol.">
        <title>Draft genome sequence of chickpea (Cicer arietinum) provides a resource for trait improvement.</title>
        <authorList>
            <person name="Varshney R.K."/>
            <person name="Song C."/>
            <person name="Saxena R.K."/>
            <person name="Azam S."/>
            <person name="Yu S."/>
            <person name="Sharpe A.G."/>
            <person name="Cannon S."/>
            <person name="Baek J."/>
            <person name="Rosen B.D."/>
            <person name="Tar'an B."/>
            <person name="Millan T."/>
            <person name="Zhang X."/>
            <person name="Ramsay L.D."/>
            <person name="Iwata A."/>
            <person name="Wang Y."/>
            <person name="Nelson W."/>
            <person name="Farmer A.D."/>
            <person name="Gaur P.M."/>
            <person name="Soderlund C."/>
            <person name="Penmetsa R.V."/>
            <person name="Xu C."/>
            <person name="Bharti A.K."/>
            <person name="He W."/>
            <person name="Winter P."/>
            <person name="Zhao S."/>
            <person name="Hane J.K."/>
            <person name="Carrasquilla-Garcia N."/>
            <person name="Condie J.A."/>
            <person name="Upadhyaya H.D."/>
            <person name="Luo M.C."/>
            <person name="Thudi M."/>
            <person name="Gowda C.L."/>
            <person name="Singh N.P."/>
            <person name="Lichtenzveig J."/>
            <person name="Gali K.K."/>
            <person name="Rubio J."/>
            <person name="Nadarajan N."/>
            <person name="Dolezel J."/>
            <person name="Bansal K.C."/>
            <person name="Xu X."/>
            <person name="Edwards D."/>
            <person name="Zhang G."/>
            <person name="Kahl G."/>
            <person name="Gil J."/>
            <person name="Singh K.B."/>
            <person name="Datta S.K."/>
            <person name="Jackson S.A."/>
            <person name="Wang J."/>
            <person name="Cook D.R."/>
        </authorList>
    </citation>
    <scope>NUCLEOTIDE SEQUENCE [LARGE SCALE GENOMIC DNA]</scope>
    <source>
        <strain evidence="5">cv. CDC Frontier</strain>
    </source>
</reference>
<sequence>MAEEKGRVCVTGGTGFLGSWIIKRLLEDGYSVNTTIRADPERKKDVSFLTNLQGASEKLKIFNADLSIPESFNAAIEGCIGIFHTATPIDLEMNESEEIVTKRSIDGALGILKACINSKTVKRVIYTSSASAVYWQDKDEDVMDENYWSDENLLRDLKPFAWSYSISKTMAEKAVLEFGQQHGLDVVTIIPTFILGPFICPKLPGSIYTSLSLLFGDKNPFGFSRLHMVHVDDVARAHIFLLEHPNPKGRYNCSPFIATIDEIAQFISSKYPEFHIPTLDELKEIKGDKLPHLTSKKLMDAGFEFKHSLEDMFDDTIQCCKINGYLSV</sequence>
<dbReference type="OrthoDB" id="2735536at2759"/>
<dbReference type="KEGG" id="cam:101497823"/>
<dbReference type="AlphaFoldDB" id="A0A1S2XPR2"/>
<dbReference type="STRING" id="3827.A0A1S2XPR2"/>
<evidence type="ECO:0000256" key="2">
    <source>
        <dbReference type="ARBA" id="ARBA00023002"/>
    </source>
</evidence>
<gene>
    <name evidence="6" type="primary">LOC101497823</name>
</gene>
<dbReference type="SUPFAM" id="SSF51735">
    <property type="entry name" value="NAD(P)-binding Rossmann-fold domains"/>
    <property type="match status" value="1"/>
</dbReference>
<proteinExistence type="inferred from homology"/>
<protein>
    <submittedName>
        <fullName evidence="6">Vestitone reductase-like</fullName>
    </submittedName>
</protein>
<accession>A0A1S2XPR2</accession>
<comment type="similarity">
    <text evidence="3">Belongs to the NAD(P)-dependent epimerase/dehydratase family. Dihydroflavonol-4-reductase subfamily.</text>
</comment>
<keyword evidence="1" id="KW-0521">NADP</keyword>
<feature type="domain" description="NAD-dependent epimerase/dehydratase" evidence="4">
    <location>
        <begin position="8"/>
        <end position="252"/>
    </location>
</feature>
<dbReference type="InterPro" id="IPR050425">
    <property type="entry name" value="NAD(P)_dehydrat-like"/>
</dbReference>
<evidence type="ECO:0000256" key="3">
    <source>
        <dbReference type="ARBA" id="ARBA00023445"/>
    </source>
</evidence>
<organism evidence="5 6">
    <name type="scientific">Cicer arietinum</name>
    <name type="common">Chickpea</name>
    <name type="synonym">Garbanzo</name>
    <dbReference type="NCBI Taxonomy" id="3827"/>
    <lineage>
        <taxon>Eukaryota</taxon>
        <taxon>Viridiplantae</taxon>
        <taxon>Streptophyta</taxon>
        <taxon>Embryophyta</taxon>
        <taxon>Tracheophyta</taxon>
        <taxon>Spermatophyta</taxon>
        <taxon>Magnoliopsida</taxon>
        <taxon>eudicotyledons</taxon>
        <taxon>Gunneridae</taxon>
        <taxon>Pentapetalae</taxon>
        <taxon>rosids</taxon>
        <taxon>fabids</taxon>
        <taxon>Fabales</taxon>
        <taxon>Fabaceae</taxon>
        <taxon>Papilionoideae</taxon>
        <taxon>50 kb inversion clade</taxon>
        <taxon>NPAAA clade</taxon>
        <taxon>Hologalegina</taxon>
        <taxon>IRL clade</taxon>
        <taxon>Cicereae</taxon>
        <taxon>Cicer</taxon>
    </lineage>
</organism>
<evidence type="ECO:0000256" key="1">
    <source>
        <dbReference type="ARBA" id="ARBA00022857"/>
    </source>
</evidence>
<dbReference type="RefSeq" id="XP_004492633.1">
    <property type="nucleotide sequence ID" value="XM_004492576.3"/>
</dbReference>
<evidence type="ECO:0000259" key="4">
    <source>
        <dbReference type="Pfam" id="PF01370"/>
    </source>
</evidence>
<dbReference type="CDD" id="cd08958">
    <property type="entry name" value="FR_SDR_e"/>
    <property type="match status" value="1"/>
</dbReference>